<keyword evidence="3" id="KW-0547">Nucleotide-binding</keyword>
<proteinExistence type="predicted"/>
<dbReference type="InterPro" id="IPR050267">
    <property type="entry name" value="Anti-sigma-factor_SerPK"/>
</dbReference>
<protein>
    <submittedName>
        <fullName evidence="3">ATP-binding protein</fullName>
    </submittedName>
</protein>
<comment type="caution">
    <text evidence="3">The sequence shown here is derived from an EMBL/GenBank/DDBJ whole genome shotgun (WGS) entry which is preliminary data.</text>
</comment>
<keyword evidence="1" id="KW-0723">Serine/threonine-protein kinase</keyword>
<keyword evidence="1" id="KW-0418">Kinase</keyword>
<dbReference type="CDD" id="cd16936">
    <property type="entry name" value="HATPase_RsbW-like"/>
    <property type="match status" value="1"/>
</dbReference>
<dbReference type="SUPFAM" id="SSF55874">
    <property type="entry name" value="ATPase domain of HSP90 chaperone/DNA topoisomerase II/histidine kinase"/>
    <property type="match status" value="1"/>
</dbReference>
<dbReference type="Pfam" id="PF13581">
    <property type="entry name" value="HATPase_c_2"/>
    <property type="match status" value="1"/>
</dbReference>
<dbReference type="Proteomes" id="UP001208690">
    <property type="component" value="Unassembled WGS sequence"/>
</dbReference>
<organism evidence="3 4">
    <name type="scientific">Roseobacter sinensis</name>
    <dbReference type="NCBI Taxonomy" id="2931391"/>
    <lineage>
        <taxon>Bacteria</taxon>
        <taxon>Pseudomonadati</taxon>
        <taxon>Pseudomonadota</taxon>
        <taxon>Alphaproteobacteria</taxon>
        <taxon>Rhodobacterales</taxon>
        <taxon>Roseobacteraceae</taxon>
        <taxon>Roseobacter</taxon>
    </lineage>
</organism>
<evidence type="ECO:0000313" key="3">
    <source>
        <dbReference type="EMBL" id="MCV3270224.1"/>
    </source>
</evidence>
<feature type="domain" description="Histidine kinase/HSP90-like ATPase" evidence="2">
    <location>
        <begin position="15"/>
        <end position="140"/>
    </location>
</feature>
<dbReference type="RefSeq" id="WP_263842542.1">
    <property type="nucleotide sequence ID" value="NZ_JALIEB010000001.1"/>
</dbReference>
<evidence type="ECO:0000313" key="4">
    <source>
        <dbReference type="Proteomes" id="UP001208690"/>
    </source>
</evidence>
<name>A0ABT3BAJ4_9RHOB</name>
<dbReference type="InterPro" id="IPR036890">
    <property type="entry name" value="HATPase_C_sf"/>
</dbReference>
<dbReference type="EMBL" id="JALIEB010000001">
    <property type="protein sequence ID" value="MCV3270224.1"/>
    <property type="molecule type" value="Genomic_DNA"/>
</dbReference>
<evidence type="ECO:0000259" key="2">
    <source>
        <dbReference type="Pfam" id="PF13581"/>
    </source>
</evidence>
<sequence length="152" mass="16304">MPILPPFTVSIPSSEMAVRDALKQVLAALGPLELGTEEAGTVELVLAEVLNNVVEHAYPDPDTAGPISIACAHRIDGLHLQIVDQGEAMPDGTTPLGQPVSLDVDFEDLPEGGFGWFLIRDLAKDVLYERVGSKNQLSMRLAVALQPGETRH</sequence>
<dbReference type="PANTHER" id="PTHR35526:SF6">
    <property type="entry name" value="SLR1861 PROTEIN"/>
    <property type="match status" value="1"/>
</dbReference>
<accession>A0ABT3BAJ4</accession>
<evidence type="ECO:0000256" key="1">
    <source>
        <dbReference type="ARBA" id="ARBA00022527"/>
    </source>
</evidence>
<keyword evidence="3" id="KW-0067">ATP-binding</keyword>
<keyword evidence="1" id="KW-0808">Transferase</keyword>
<gene>
    <name evidence="3" type="ORF">MUB52_02175</name>
</gene>
<dbReference type="Gene3D" id="3.30.565.10">
    <property type="entry name" value="Histidine kinase-like ATPase, C-terminal domain"/>
    <property type="match status" value="1"/>
</dbReference>
<dbReference type="PANTHER" id="PTHR35526">
    <property type="entry name" value="ANTI-SIGMA-F FACTOR RSBW-RELATED"/>
    <property type="match status" value="1"/>
</dbReference>
<keyword evidence="4" id="KW-1185">Reference proteome</keyword>
<reference evidence="3 4" key="1">
    <citation type="submission" date="2022-04" db="EMBL/GenBank/DDBJ databases">
        <title>Roseobacter sp. WL0113 is a bacterium isolated from neritic sediment.</title>
        <authorList>
            <person name="Wang L."/>
            <person name="He W."/>
            <person name="Zhang D.-F."/>
        </authorList>
    </citation>
    <scope>NUCLEOTIDE SEQUENCE [LARGE SCALE GENOMIC DNA]</scope>
    <source>
        <strain evidence="3 4">WL0113</strain>
    </source>
</reference>
<dbReference type="GO" id="GO:0005524">
    <property type="term" value="F:ATP binding"/>
    <property type="evidence" value="ECO:0007669"/>
    <property type="project" value="UniProtKB-KW"/>
</dbReference>
<dbReference type="InterPro" id="IPR003594">
    <property type="entry name" value="HATPase_dom"/>
</dbReference>